<organism evidence="1 2">
    <name type="scientific">Flavivirga aquatica</name>
    <dbReference type="NCBI Taxonomy" id="1849968"/>
    <lineage>
        <taxon>Bacteria</taxon>
        <taxon>Pseudomonadati</taxon>
        <taxon>Bacteroidota</taxon>
        <taxon>Flavobacteriia</taxon>
        <taxon>Flavobacteriales</taxon>
        <taxon>Flavobacteriaceae</taxon>
        <taxon>Flavivirga</taxon>
    </lineage>
</organism>
<sequence length="72" mass="8627">MPLNQEGKIRSENIAHEVLHGIGLEHTFKTAEPIVYKKGTTNNYMDYREHKGEKYHTEKWQWEELHKSPYTK</sequence>
<name>A0A1E5TAI8_9FLAO</name>
<dbReference type="RefSeq" id="WP_069829855.1">
    <property type="nucleotide sequence ID" value="NZ_MDJD01000034.1"/>
</dbReference>
<dbReference type="Proteomes" id="UP000095713">
    <property type="component" value="Unassembled WGS sequence"/>
</dbReference>
<comment type="caution">
    <text evidence="1">The sequence shown here is derived from an EMBL/GenBank/DDBJ whole genome shotgun (WGS) entry which is preliminary data.</text>
</comment>
<protein>
    <recommendedName>
        <fullName evidence="3">Peptidase M12A domain-containing protein</fullName>
    </recommendedName>
</protein>
<dbReference type="AlphaFoldDB" id="A0A1E5TAI8"/>
<reference evidence="1 2" key="1">
    <citation type="submission" date="2016-05" db="EMBL/GenBank/DDBJ databases">
        <title>Draft Genome Sequence of Algibacter sp. Strain SK-16 Isolated from the Surface Water of Aburatsubo Inlet.</title>
        <authorList>
            <person name="Wong S.-K."/>
            <person name="Yoshizawa S."/>
            <person name="Nakajima Y."/>
            <person name="Ogura Y."/>
            <person name="Tetsuya H."/>
            <person name="Hamasaki K."/>
        </authorList>
    </citation>
    <scope>NUCLEOTIDE SEQUENCE [LARGE SCALE GENOMIC DNA]</scope>
    <source>
        <strain evidence="1 2">SK-16</strain>
    </source>
</reference>
<evidence type="ECO:0008006" key="3">
    <source>
        <dbReference type="Google" id="ProtNLM"/>
    </source>
</evidence>
<proteinExistence type="predicted"/>
<evidence type="ECO:0000313" key="1">
    <source>
        <dbReference type="EMBL" id="OEK08346.1"/>
    </source>
</evidence>
<dbReference type="OrthoDB" id="6717961at2"/>
<gene>
    <name evidence="1" type="ORF">A8C32_02525</name>
</gene>
<dbReference type="STRING" id="1849968.A8C32_02525"/>
<keyword evidence="2" id="KW-1185">Reference proteome</keyword>
<evidence type="ECO:0000313" key="2">
    <source>
        <dbReference type="Proteomes" id="UP000095713"/>
    </source>
</evidence>
<dbReference type="EMBL" id="MDJD01000034">
    <property type="protein sequence ID" value="OEK08346.1"/>
    <property type="molecule type" value="Genomic_DNA"/>
</dbReference>
<accession>A0A1E5TAI8</accession>